<evidence type="ECO:0000313" key="4">
    <source>
        <dbReference type="Proteomes" id="UP001150830"/>
    </source>
</evidence>
<dbReference type="EMBL" id="JAPNOA010000029">
    <property type="protein sequence ID" value="MCY0965969.1"/>
    <property type="molecule type" value="Genomic_DNA"/>
</dbReference>
<sequence length="167" mass="19227">MDMHVTIWLIDNLDLLLGFALLLLACLWLPAGVRWQVLTLGVALLAIQWWQKSRASERMAALDAQRQTLRQQLQKLDEQVARLEEGNARLEARRQQLDEERLVLAEAIIRLKSGDADLAERRQALESRFQALQAESASNQQDSDELLAALQRWQAWRDQSEQTLTDQ</sequence>
<name>A0A9X3EEA3_9GAMM</name>
<evidence type="ECO:0000256" key="2">
    <source>
        <dbReference type="SAM" id="Phobius"/>
    </source>
</evidence>
<keyword evidence="2" id="KW-0812">Transmembrane</keyword>
<reference evidence="3" key="1">
    <citation type="submission" date="2022-11" db="EMBL/GenBank/DDBJ databases">
        <title>Parathalassolutuus dongxingensis gen. nov., sp. nov., a novel member of family Oceanospirillaceae isolated from a coastal shrimp pond in Guangxi, China.</title>
        <authorList>
            <person name="Chen H."/>
        </authorList>
    </citation>
    <scope>NUCLEOTIDE SEQUENCE</scope>
    <source>
        <strain evidence="3">G-43</strain>
    </source>
</reference>
<keyword evidence="1" id="KW-0175">Coiled coil</keyword>
<protein>
    <submittedName>
        <fullName evidence="3">Uncharacterized protein</fullName>
    </submittedName>
</protein>
<dbReference type="Gene3D" id="1.10.287.510">
    <property type="entry name" value="Helix hairpin bin"/>
    <property type="match status" value="1"/>
</dbReference>
<organism evidence="3 4">
    <name type="scientific">Parathalassolituus penaei</name>
    <dbReference type="NCBI Taxonomy" id="2997323"/>
    <lineage>
        <taxon>Bacteria</taxon>
        <taxon>Pseudomonadati</taxon>
        <taxon>Pseudomonadota</taxon>
        <taxon>Gammaproteobacteria</taxon>
        <taxon>Oceanospirillales</taxon>
        <taxon>Oceanospirillaceae</taxon>
        <taxon>Parathalassolituus</taxon>
    </lineage>
</organism>
<feature type="coiled-coil region" evidence="1">
    <location>
        <begin position="52"/>
        <end position="135"/>
    </location>
</feature>
<proteinExistence type="predicted"/>
<dbReference type="RefSeq" id="WP_283174177.1">
    <property type="nucleotide sequence ID" value="NZ_JAPNOA010000029.1"/>
</dbReference>
<dbReference type="Proteomes" id="UP001150830">
    <property type="component" value="Unassembled WGS sequence"/>
</dbReference>
<dbReference type="AlphaFoldDB" id="A0A9X3EEA3"/>
<evidence type="ECO:0000313" key="3">
    <source>
        <dbReference type="EMBL" id="MCY0965969.1"/>
    </source>
</evidence>
<accession>A0A9X3EEA3</accession>
<comment type="caution">
    <text evidence="3">The sequence shown here is derived from an EMBL/GenBank/DDBJ whole genome shotgun (WGS) entry which is preliminary data.</text>
</comment>
<keyword evidence="2" id="KW-1133">Transmembrane helix</keyword>
<keyword evidence="4" id="KW-1185">Reference proteome</keyword>
<keyword evidence="2" id="KW-0472">Membrane</keyword>
<gene>
    <name evidence="3" type="ORF">OUO13_12285</name>
</gene>
<feature type="transmembrane region" description="Helical" evidence="2">
    <location>
        <begin position="33"/>
        <end position="50"/>
    </location>
</feature>
<evidence type="ECO:0000256" key="1">
    <source>
        <dbReference type="SAM" id="Coils"/>
    </source>
</evidence>
<feature type="transmembrane region" description="Helical" evidence="2">
    <location>
        <begin position="7"/>
        <end position="27"/>
    </location>
</feature>